<dbReference type="eggNOG" id="COG0077">
    <property type="taxonomic scope" value="Bacteria"/>
</dbReference>
<feature type="region of interest" description="Disordered" evidence="9">
    <location>
        <begin position="1"/>
        <end position="31"/>
    </location>
</feature>
<keyword evidence="3" id="KW-0028">Amino-acid biosynthesis</keyword>
<dbReference type="CDD" id="cd13631">
    <property type="entry name" value="PBP2_Ct-PDT_like"/>
    <property type="match status" value="1"/>
</dbReference>
<proteinExistence type="predicted"/>
<dbReference type="InterPro" id="IPR001086">
    <property type="entry name" value="Preph_deHydtase"/>
</dbReference>
<evidence type="ECO:0000256" key="9">
    <source>
        <dbReference type="SAM" id="MobiDB-lite"/>
    </source>
</evidence>
<organism evidence="11 12">
    <name type="scientific">Sinorhizobium fredii (strain USDA 257)</name>
    <dbReference type="NCBI Taxonomy" id="1185652"/>
    <lineage>
        <taxon>Bacteria</taxon>
        <taxon>Pseudomonadati</taxon>
        <taxon>Pseudomonadota</taxon>
        <taxon>Alphaproteobacteria</taxon>
        <taxon>Hyphomicrobiales</taxon>
        <taxon>Rhizobiaceae</taxon>
        <taxon>Sinorhizobium/Ensifer group</taxon>
        <taxon>Sinorhizobium</taxon>
    </lineage>
</organism>
<dbReference type="PIRSF" id="PIRSF001500">
    <property type="entry name" value="Chor_mut_pdt_Ppr"/>
    <property type="match status" value="1"/>
</dbReference>
<dbReference type="UniPathway" id="UPA00121">
    <property type="reaction ID" value="UER00345"/>
</dbReference>
<evidence type="ECO:0000313" key="12">
    <source>
        <dbReference type="Proteomes" id="UP000006180"/>
    </source>
</evidence>
<sequence>MSRSPIPCRSASTRRPTWKKPAAYSRPERGTKVTAKTNRISFQGDFGANSDMACRDMFPSMEPLPCQTFEDAFLAVENGEADLGMIPIENTIAGRVADIHHLLPESRLHIVGEYFMPIRFQLMVLPGVRHDEIRTVHSHIHALGQCRKIVRANRWKPIVAGDTAGAAKLVSETGDRSMAALAPRLAADLYGLEIIAENVEDTDSNVTRFVVLSREEQRTTRKSNDELIITTFVFNVRNIPAALYKAMGGFATNGINMTKLESYQLGGKFVATQFYADIEGHPDDEGVRHAMDELRFFSENVRILGTYKAHPMRGVL</sequence>
<dbReference type="GO" id="GO:0016853">
    <property type="term" value="F:isomerase activity"/>
    <property type="evidence" value="ECO:0007669"/>
    <property type="project" value="UniProtKB-KW"/>
</dbReference>
<evidence type="ECO:0000256" key="5">
    <source>
        <dbReference type="ARBA" id="ARBA00023222"/>
    </source>
</evidence>
<evidence type="ECO:0000256" key="4">
    <source>
        <dbReference type="ARBA" id="ARBA00023141"/>
    </source>
</evidence>
<dbReference type="SUPFAM" id="SSF55021">
    <property type="entry name" value="ACT-like"/>
    <property type="match status" value="1"/>
</dbReference>
<evidence type="ECO:0000256" key="7">
    <source>
        <dbReference type="ARBA" id="ARBA00047848"/>
    </source>
</evidence>
<dbReference type="EMBL" id="CP003563">
    <property type="protein sequence ID" value="AFL54552.1"/>
    <property type="molecule type" value="Genomic_DNA"/>
</dbReference>
<dbReference type="InterPro" id="IPR045865">
    <property type="entry name" value="ACT-like_dom_sf"/>
</dbReference>
<dbReference type="PATRIC" id="fig|1185652.3.peg.6279"/>
<feature type="domain" description="Prephenate dehydratase" evidence="10">
    <location>
        <begin position="39"/>
        <end position="214"/>
    </location>
</feature>
<protein>
    <recommendedName>
        <fullName evidence="2">prephenate dehydratase</fullName>
        <ecNumber evidence="2">4.2.1.51</ecNumber>
    </recommendedName>
</protein>
<dbReference type="PANTHER" id="PTHR21022">
    <property type="entry name" value="PREPHENATE DEHYDRATASE P PROTEIN"/>
    <property type="match status" value="1"/>
</dbReference>
<dbReference type="Proteomes" id="UP000006180">
    <property type="component" value="Chromosome"/>
</dbReference>
<name>I3XF96_SINF2</name>
<dbReference type="Gene3D" id="3.30.70.260">
    <property type="match status" value="1"/>
</dbReference>
<reference evidence="11 12" key="1">
    <citation type="journal article" date="2012" name="J. Bacteriol.">
        <title>Complete genome sequence of the broad-host-range strain Sinorhizobium fredii USDA257.</title>
        <authorList>
            <person name="Schuldes J."/>
            <person name="Rodriguez Orbegoso M."/>
            <person name="Schmeisser C."/>
            <person name="Krishnan H.B."/>
            <person name="Daniel R."/>
            <person name="Streit W.R."/>
        </authorList>
    </citation>
    <scope>NUCLEOTIDE SEQUENCE [LARGE SCALE GENOMIC DNA]</scope>
    <source>
        <strain evidence="11 12">USDA 257</strain>
    </source>
</reference>
<evidence type="ECO:0000259" key="10">
    <source>
        <dbReference type="PROSITE" id="PS51171"/>
    </source>
</evidence>
<dbReference type="PROSITE" id="PS51171">
    <property type="entry name" value="PREPHENATE_DEHYDR_3"/>
    <property type="match status" value="1"/>
</dbReference>
<dbReference type="HOGENOM" id="CLU_035008_4_2_5"/>
<dbReference type="GO" id="GO:0004664">
    <property type="term" value="F:prephenate dehydratase activity"/>
    <property type="evidence" value="ECO:0007669"/>
    <property type="project" value="UniProtKB-EC"/>
</dbReference>
<dbReference type="CDD" id="cd04905">
    <property type="entry name" value="ACT_CM-PDT"/>
    <property type="match status" value="1"/>
</dbReference>
<comment type="pathway">
    <text evidence="1">Amino-acid biosynthesis; L-phenylalanine biosynthesis; phenylpyruvate from prephenate: step 1/1.</text>
</comment>
<dbReference type="AlphaFoldDB" id="I3XF96"/>
<keyword evidence="11" id="KW-0413">Isomerase</keyword>
<keyword evidence="6 11" id="KW-0456">Lyase</keyword>
<dbReference type="InterPro" id="IPR008242">
    <property type="entry name" value="Chor_mutase/pphenate_deHydtase"/>
</dbReference>
<dbReference type="PROSITE" id="PS00857">
    <property type="entry name" value="PREPHENATE_DEHYDR_1"/>
    <property type="match status" value="1"/>
</dbReference>
<dbReference type="GO" id="GO:0005737">
    <property type="term" value="C:cytoplasm"/>
    <property type="evidence" value="ECO:0007669"/>
    <property type="project" value="TreeGrafter"/>
</dbReference>
<dbReference type="Gene3D" id="3.40.190.10">
    <property type="entry name" value="Periplasmic binding protein-like II"/>
    <property type="match status" value="2"/>
</dbReference>
<dbReference type="KEGG" id="sfd:USDA257_c60500"/>
<evidence type="ECO:0000256" key="3">
    <source>
        <dbReference type="ARBA" id="ARBA00022605"/>
    </source>
</evidence>
<evidence type="ECO:0000256" key="1">
    <source>
        <dbReference type="ARBA" id="ARBA00004741"/>
    </source>
</evidence>
<accession>I3XF96</accession>
<comment type="catalytic activity">
    <reaction evidence="7">
        <text>prephenate + H(+) = 3-phenylpyruvate + CO2 + H2O</text>
        <dbReference type="Rhea" id="RHEA:21648"/>
        <dbReference type="ChEBI" id="CHEBI:15377"/>
        <dbReference type="ChEBI" id="CHEBI:15378"/>
        <dbReference type="ChEBI" id="CHEBI:16526"/>
        <dbReference type="ChEBI" id="CHEBI:18005"/>
        <dbReference type="ChEBI" id="CHEBI:29934"/>
        <dbReference type="EC" id="4.2.1.51"/>
    </reaction>
</comment>
<evidence type="ECO:0000256" key="8">
    <source>
        <dbReference type="PIRSR" id="PIRSR001500-2"/>
    </source>
</evidence>
<evidence type="ECO:0000313" key="11">
    <source>
        <dbReference type="EMBL" id="AFL54552.1"/>
    </source>
</evidence>
<dbReference type="SUPFAM" id="SSF53850">
    <property type="entry name" value="Periplasmic binding protein-like II"/>
    <property type="match status" value="1"/>
</dbReference>
<dbReference type="STRING" id="1185652.USDA257_c60500"/>
<dbReference type="NCBIfam" id="NF008866">
    <property type="entry name" value="PRK11899.1"/>
    <property type="match status" value="1"/>
</dbReference>
<keyword evidence="4" id="KW-0057">Aromatic amino acid biosynthesis</keyword>
<dbReference type="InterPro" id="IPR018528">
    <property type="entry name" value="Preph_deHydtase_CS"/>
</dbReference>
<feature type="site" description="Essential for prephenate dehydratase activity" evidence="8">
    <location>
        <position position="207"/>
    </location>
</feature>
<dbReference type="PANTHER" id="PTHR21022:SF19">
    <property type="entry name" value="PREPHENATE DEHYDRATASE-RELATED"/>
    <property type="match status" value="1"/>
</dbReference>
<evidence type="ECO:0000256" key="2">
    <source>
        <dbReference type="ARBA" id="ARBA00013147"/>
    </source>
</evidence>
<gene>
    <name evidence="11" type="primary">pheA</name>
    <name evidence="11" type="ORF">USDA257_c60500</name>
</gene>
<dbReference type="Pfam" id="PF00800">
    <property type="entry name" value="PDT"/>
    <property type="match status" value="1"/>
</dbReference>
<dbReference type="EC" id="4.2.1.51" evidence="2"/>
<keyword evidence="5" id="KW-0584">Phenylalanine biosynthesis</keyword>
<dbReference type="GO" id="GO:0009094">
    <property type="term" value="P:L-phenylalanine biosynthetic process"/>
    <property type="evidence" value="ECO:0007669"/>
    <property type="project" value="UniProtKB-UniPathway"/>
</dbReference>
<evidence type="ECO:0000256" key="6">
    <source>
        <dbReference type="ARBA" id="ARBA00023239"/>
    </source>
</evidence>